<evidence type="ECO:0008006" key="3">
    <source>
        <dbReference type="Google" id="ProtNLM"/>
    </source>
</evidence>
<dbReference type="Proteomes" id="UP000198781">
    <property type="component" value="Unassembled WGS sequence"/>
</dbReference>
<evidence type="ECO:0000313" key="2">
    <source>
        <dbReference type="Proteomes" id="UP000198781"/>
    </source>
</evidence>
<gene>
    <name evidence="1" type="ORF">SAMN05192589_1123</name>
</gene>
<evidence type="ECO:0000313" key="1">
    <source>
        <dbReference type="EMBL" id="SDE07569.1"/>
    </source>
</evidence>
<keyword evidence="2" id="KW-1185">Reference proteome</keyword>
<reference evidence="1 2" key="1">
    <citation type="submission" date="2016-10" db="EMBL/GenBank/DDBJ databases">
        <authorList>
            <person name="de Groot N.N."/>
        </authorList>
    </citation>
    <scope>NUCLEOTIDE SEQUENCE [LARGE SCALE GENOMIC DNA]</scope>
    <source>
        <strain evidence="1 2">DSM 16619</strain>
    </source>
</reference>
<sequence>MHEKHAQETVFGVADGATYTAELCLSKAGRYYFSQIQVDGHNLPLPEGHWPTRDEAMVALSDFASGSRQPEAP</sequence>
<dbReference type="OrthoDB" id="8812589at2"/>
<accession>A0A1G6ZYD3</accession>
<name>A0A1G6ZYD3_9BURK</name>
<organism evidence="1 2">
    <name type="scientific">Paracidovorax valerianellae</name>
    <dbReference type="NCBI Taxonomy" id="187868"/>
    <lineage>
        <taxon>Bacteria</taxon>
        <taxon>Pseudomonadati</taxon>
        <taxon>Pseudomonadota</taxon>
        <taxon>Betaproteobacteria</taxon>
        <taxon>Burkholderiales</taxon>
        <taxon>Comamonadaceae</taxon>
        <taxon>Paracidovorax</taxon>
    </lineage>
</organism>
<protein>
    <recommendedName>
        <fullName evidence="3">Tyrosinase co-factor MelC1</fullName>
    </recommendedName>
</protein>
<dbReference type="EMBL" id="FMZC01000012">
    <property type="protein sequence ID" value="SDE07569.1"/>
    <property type="molecule type" value="Genomic_DNA"/>
</dbReference>
<proteinExistence type="predicted"/>
<dbReference type="AlphaFoldDB" id="A0A1G6ZYD3"/>